<comment type="subcellular location">
    <subcellularLocation>
        <location evidence="1">Cell envelope</location>
    </subcellularLocation>
</comment>
<dbReference type="AlphaFoldDB" id="A0A174G1Y4"/>
<proteinExistence type="inferred from homology"/>
<evidence type="ECO:0000256" key="6">
    <source>
        <dbReference type="SAM" id="SignalP"/>
    </source>
</evidence>
<evidence type="ECO:0000256" key="4">
    <source>
        <dbReference type="ARBA" id="ARBA00022729"/>
    </source>
</evidence>
<dbReference type="PANTHER" id="PTHR43649">
    <property type="entry name" value="ARABINOSE-BINDING PROTEIN-RELATED"/>
    <property type="match status" value="1"/>
</dbReference>
<feature type="region of interest" description="Disordered" evidence="5">
    <location>
        <begin position="25"/>
        <end position="55"/>
    </location>
</feature>
<evidence type="ECO:0000256" key="2">
    <source>
        <dbReference type="ARBA" id="ARBA00008520"/>
    </source>
</evidence>
<accession>A0A174G1Y4</accession>
<dbReference type="Proteomes" id="UP000095512">
    <property type="component" value="Unassembled WGS sequence"/>
</dbReference>
<dbReference type="PROSITE" id="PS51257">
    <property type="entry name" value="PROKAR_LIPOPROTEIN"/>
    <property type="match status" value="1"/>
</dbReference>
<keyword evidence="4 6" id="KW-0732">Signal</keyword>
<evidence type="ECO:0000256" key="5">
    <source>
        <dbReference type="SAM" id="MobiDB-lite"/>
    </source>
</evidence>
<dbReference type="GO" id="GO:0030313">
    <property type="term" value="C:cell envelope"/>
    <property type="evidence" value="ECO:0007669"/>
    <property type="project" value="UniProtKB-SubCell"/>
</dbReference>
<dbReference type="SUPFAM" id="SSF53850">
    <property type="entry name" value="Periplasmic binding protein-like II"/>
    <property type="match status" value="1"/>
</dbReference>
<dbReference type="CDD" id="cd13585">
    <property type="entry name" value="PBP2_TMBP_like"/>
    <property type="match status" value="1"/>
</dbReference>
<organism evidence="7 8">
    <name type="scientific">Enterocloster clostridioformis</name>
    <dbReference type="NCBI Taxonomy" id="1531"/>
    <lineage>
        <taxon>Bacteria</taxon>
        <taxon>Bacillati</taxon>
        <taxon>Bacillota</taxon>
        <taxon>Clostridia</taxon>
        <taxon>Lachnospirales</taxon>
        <taxon>Lachnospiraceae</taxon>
        <taxon>Enterocloster</taxon>
    </lineage>
</organism>
<feature type="compositionally biased region" description="Low complexity" evidence="5">
    <location>
        <begin position="27"/>
        <end position="55"/>
    </location>
</feature>
<dbReference type="InterPro" id="IPR006059">
    <property type="entry name" value="SBP"/>
</dbReference>
<reference evidence="7 8" key="1">
    <citation type="submission" date="2015-09" db="EMBL/GenBank/DDBJ databases">
        <authorList>
            <consortium name="Pathogen Informatics"/>
        </authorList>
    </citation>
    <scope>NUCLEOTIDE SEQUENCE [LARGE SCALE GENOMIC DNA]</scope>
    <source>
        <strain evidence="7 8">2789STDY5834865</strain>
    </source>
</reference>
<evidence type="ECO:0000256" key="1">
    <source>
        <dbReference type="ARBA" id="ARBA00004196"/>
    </source>
</evidence>
<evidence type="ECO:0000313" key="7">
    <source>
        <dbReference type="EMBL" id="CUO55178.1"/>
    </source>
</evidence>
<evidence type="ECO:0000313" key="8">
    <source>
        <dbReference type="Proteomes" id="UP000095512"/>
    </source>
</evidence>
<name>A0A174G1Y4_9FIRM</name>
<dbReference type="Pfam" id="PF01547">
    <property type="entry name" value="SBP_bac_1"/>
    <property type="match status" value="1"/>
</dbReference>
<keyword evidence="3" id="KW-0813">Transport</keyword>
<dbReference type="EMBL" id="CZAB01000008">
    <property type="protein sequence ID" value="CUO55178.1"/>
    <property type="molecule type" value="Genomic_DNA"/>
</dbReference>
<dbReference type="PANTHER" id="PTHR43649:SF31">
    <property type="entry name" value="SN-GLYCEROL-3-PHOSPHATE-BINDING PERIPLASMIC PROTEIN UGPB"/>
    <property type="match status" value="1"/>
</dbReference>
<feature type="chain" id="PRO_5038901087" evidence="6">
    <location>
        <begin position="20"/>
        <end position="453"/>
    </location>
</feature>
<dbReference type="Gene3D" id="3.40.190.10">
    <property type="entry name" value="Periplasmic binding protein-like II"/>
    <property type="match status" value="1"/>
</dbReference>
<evidence type="ECO:0000256" key="3">
    <source>
        <dbReference type="ARBA" id="ARBA00022448"/>
    </source>
</evidence>
<dbReference type="RefSeq" id="WP_057571541.1">
    <property type="nucleotide sequence ID" value="NZ_CAUDZF010000153.1"/>
</dbReference>
<sequence length="453" mass="48744">MKKRLISLMMAAVMAGSLAGCGGGAGADTTAPGTASGAESGTTEGTQTGTQAQDASGQSTIKWAMWDKDLTAYYKPLIEAFESGNPDIKVEMVDLGSSDYNTVLTTQLTGSGSGFDVVSIKDTPGYTTLVNKGILEPLDSYIEKAGVDLSGYKGLTDQIAVDGKLYELPFKSDFWVIYYNKDIFDKAGVEYPTNDMTFEQYDELAGRIANTEPGQEVYGSHYHTWRSTVQMFAMLDGKHTILDGKYDFLKPYYETILKEQEDGICQDYATLKTSNLHYSGAFSQGNIGMMNMGTWFISTLIEKVGSGEYADCANWAIVKYPHAEGVEPGSTAAQITSLAIPASAPNKDAAWKFMQFVCGEEGAKVLASTGNFPAIMTDDIASDVASTSGFPTDDASREALQTANLYLEMPVNAKSSEVEIVLNEAHDNIMTGNMTVDEGIADMEQKVAAVLGQ</sequence>
<comment type="similarity">
    <text evidence="2">Belongs to the bacterial solute-binding protein 1 family.</text>
</comment>
<protein>
    <submittedName>
        <fullName evidence="7">Extracellular solute-binding protein family 1</fullName>
    </submittedName>
</protein>
<dbReference type="InterPro" id="IPR050490">
    <property type="entry name" value="Bact_solute-bd_prot1"/>
</dbReference>
<feature type="signal peptide" evidence="6">
    <location>
        <begin position="1"/>
        <end position="19"/>
    </location>
</feature>
<gene>
    <name evidence="7" type="ORF">ERS852480_01362</name>
</gene>